<dbReference type="PANTHER" id="PTHR30086:SF20">
    <property type="entry name" value="ARGININE EXPORTER PROTEIN ARGO-RELATED"/>
    <property type="match status" value="1"/>
</dbReference>
<gene>
    <name evidence="7" type="ORF">CEW89_19135</name>
</gene>
<evidence type="ECO:0000256" key="1">
    <source>
        <dbReference type="ARBA" id="ARBA00004651"/>
    </source>
</evidence>
<dbReference type="Proteomes" id="UP000217935">
    <property type="component" value="Chromosome"/>
</dbReference>
<keyword evidence="8" id="KW-1185">Reference proteome</keyword>
<feature type="transmembrane region" description="Helical" evidence="6">
    <location>
        <begin position="109"/>
        <end position="126"/>
    </location>
</feature>
<keyword evidence="2" id="KW-1003">Cell membrane</keyword>
<dbReference type="OrthoDB" id="5638726at2"/>
<organism evidence="7 8">
    <name type="scientific">Celeribacter ethanolicus</name>
    <dbReference type="NCBI Taxonomy" id="1758178"/>
    <lineage>
        <taxon>Bacteria</taxon>
        <taxon>Pseudomonadati</taxon>
        <taxon>Pseudomonadota</taxon>
        <taxon>Alphaproteobacteria</taxon>
        <taxon>Rhodobacterales</taxon>
        <taxon>Roseobacteraceae</taxon>
        <taxon>Celeribacter</taxon>
    </lineage>
</organism>
<evidence type="ECO:0000313" key="8">
    <source>
        <dbReference type="Proteomes" id="UP000217935"/>
    </source>
</evidence>
<keyword evidence="5 6" id="KW-0472">Membrane</keyword>
<feature type="transmembrane region" description="Helical" evidence="6">
    <location>
        <begin position="70"/>
        <end position="88"/>
    </location>
</feature>
<feature type="transmembrane region" description="Helical" evidence="6">
    <location>
        <begin position="180"/>
        <end position="197"/>
    </location>
</feature>
<reference evidence="7 8" key="1">
    <citation type="submission" date="2017-06" db="EMBL/GenBank/DDBJ databases">
        <title>Celeribacter sp. TSPH2 complete genome sequence.</title>
        <authorList>
            <person name="Woo J.-H."/>
            <person name="Kim H.-S."/>
        </authorList>
    </citation>
    <scope>NUCLEOTIDE SEQUENCE [LARGE SCALE GENOMIC DNA]</scope>
    <source>
        <strain evidence="7 8">TSPH2</strain>
    </source>
</reference>
<evidence type="ECO:0000256" key="6">
    <source>
        <dbReference type="SAM" id="Phobius"/>
    </source>
</evidence>
<evidence type="ECO:0000256" key="5">
    <source>
        <dbReference type="ARBA" id="ARBA00023136"/>
    </source>
</evidence>
<sequence>MHATLIGFLTGLSLIVAIGAQNAFVLRQGLRRAHVLPVVLVCALSDALLISLGVFASAQVSEAFPPLLPILRWGGAAFLMFYGAKAALAAYRGGGHLEAATQGAQSLKTVVLTALVLTWLNPHVYLDTVVLLGAISARFPEARAGFATGAIMASFAFFFSLGFGARLLAPVFARETSWRVLDGGIALVMWSIAVGLIRGG</sequence>
<name>A0A291GIA8_9RHOB</name>
<feature type="transmembrane region" description="Helical" evidence="6">
    <location>
        <begin position="38"/>
        <end position="58"/>
    </location>
</feature>
<evidence type="ECO:0000256" key="2">
    <source>
        <dbReference type="ARBA" id="ARBA00022475"/>
    </source>
</evidence>
<dbReference type="Pfam" id="PF01810">
    <property type="entry name" value="LysE"/>
    <property type="match status" value="1"/>
</dbReference>
<dbReference type="PANTHER" id="PTHR30086">
    <property type="entry name" value="ARGININE EXPORTER PROTEIN ARGO"/>
    <property type="match status" value="1"/>
</dbReference>
<dbReference type="AlphaFoldDB" id="A0A291GIA8"/>
<feature type="transmembrane region" description="Helical" evidence="6">
    <location>
        <begin position="6"/>
        <end position="26"/>
    </location>
</feature>
<evidence type="ECO:0000256" key="4">
    <source>
        <dbReference type="ARBA" id="ARBA00022989"/>
    </source>
</evidence>
<dbReference type="InterPro" id="IPR001123">
    <property type="entry name" value="LeuE-type"/>
</dbReference>
<comment type="subcellular location">
    <subcellularLocation>
        <location evidence="1">Cell membrane</location>
        <topology evidence="1">Multi-pass membrane protein</topology>
    </subcellularLocation>
</comment>
<keyword evidence="4 6" id="KW-1133">Transmembrane helix</keyword>
<dbReference type="GO" id="GO:0015171">
    <property type="term" value="F:amino acid transmembrane transporter activity"/>
    <property type="evidence" value="ECO:0007669"/>
    <property type="project" value="TreeGrafter"/>
</dbReference>
<keyword evidence="3 6" id="KW-0812">Transmembrane</keyword>
<protein>
    <submittedName>
        <fullName evidence="7">Amino acid transporter</fullName>
    </submittedName>
</protein>
<dbReference type="EMBL" id="CP022196">
    <property type="protein sequence ID" value="ATG49927.1"/>
    <property type="molecule type" value="Genomic_DNA"/>
</dbReference>
<proteinExistence type="predicted"/>
<dbReference type="GO" id="GO:0005886">
    <property type="term" value="C:plasma membrane"/>
    <property type="evidence" value="ECO:0007669"/>
    <property type="project" value="UniProtKB-SubCell"/>
</dbReference>
<evidence type="ECO:0000256" key="3">
    <source>
        <dbReference type="ARBA" id="ARBA00022692"/>
    </source>
</evidence>
<accession>A0A291GIA8</accession>
<feature type="transmembrane region" description="Helical" evidence="6">
    <location>
        <begin position="146"/>
        <end position="168"/>
    </location>
</feature>
<evidence type="ECO:0000313" key="7">
    <source>
        <dbReference type="EMBL" id="ATG49927.1"/>
    </source>
</evidence>
<dbReference type="KEGG" id="ceh:CEW89_19135"/>